<organism evidence="1 2">
    <name type="scientific">Virgisporangium aurantiacum</name>
    <dbReference type="NCBI Taxonomy" id="175570"/>
    <lineage>
        <taxon>Bacteria</taxon>
        <taxon>Bacillati</taxon>
        <taxon>Actinomycetota</taxon>
        <taxon>Actinomycetes</taxon>
        <taxon>Micromonosporales</taxon>
        <taxon>Micromonosporaceae</taxon>
        <taxon>Virgisporangium</taxon>
    </lineage>
</organism>
<reference evidence="1" key="1">
    <citation type="submission" date="2021-01" db="EMBL/GenBank/DDBJ databases">
        <title>Whole genome shotgun sequence of Virgisporangium aurantiacum NBRC 16421.</title>
        <authorList>
            <person name="Komaki H."/>
            <person name="Tamura T."/>
        </authorList>
    </citation>
    <scope>NUCLEOTIDE SEQUENCE</scope>
    <source>
        <strain evidence="1">NBRC 16421</strain>
    </source>
</reference>
<evidence type="ECO:0000313" key="1">
    <source>
        <dbReference type="EMBL" id="GIJ60459.1"/>
    </source>
</evidence>
<dbReference type="EMBL" id="BOPG01000056">
    <property type="protein sequence ID" value="GIJ60459.1"/>
    <property type="molecule type" value="Genomic_DNA"/>
</dbReference>
<keyword evidence="2" id="KW-1185">Reference proteome</keyword>
<sequence>MNGLDAIAMNQLARMPERHRRTTDETAGRMFAGVARAIRRLRLPAVRGTVLQPETSAR</sequence>
<gene>
    <name evidence="1" type="ORF">Vau01_079750</name>
</gene>
<protein>
    <submittedName>
        <fullName evidence="1">Uncharacterized protein</fullName>
    </submittedName>
</protein>
<proteinExistence type="predicted"/>
<name>A0A8J4E3W4_9ACTN</name>
<comment type="caution">
    <text evidence="1">The sequence shown here is derived from an EMBL/GenBank/DDBJ whole genome shotgun (WGS) entry which is preliminary data.</text>
</comment>
<accession>A0A8J4E3W4</accession>
<dbReference type="AlphaFoldDB" id="A0A8J4E3W4"/>
<evidence type="ECO:0000313" key="2">
    <source>
        <dbReference type="Proteomes" id="UP000612585"/>
    </source>
</evidence>
<dbReference type="Proteomes" id="UP000612585">
    <property type="component" value="Unassembled WGS sequence"/>
</dbReference>
<dbReference type="RefSeq" id="WP_204004797.1">
    <property type="nucleotide sequence ID" value="NZ_BOPG01000056.1"/>
</dbReference>